<evidence type="ECO:0000313" key="1">
    <source>
        <dbReference type="EMBL" id="KAK9112110.1"/>
    </source>
</evidence>
<comment type="caution">
    <text evidence="1">The sequence shown here is derived from an EMBL/GenBank/DDBJ whole genome shotgun (WGS) entry which is preliminary data.</text>
</comment>
<gene>
    <name evidence="1" type="ORF">Scep_019629</name>
</gene>
<accession>A0AAP0IBJ2</accession>
<proteinExistence type="predicted"/>
<reference evidence="1 2" key="1">
    <citation type="submission" date="2024-01" db="EMBL/GenBank/DDBJ databases">
        <title>Genome assemblies of Stephania.</title>
        <authorList>
            <person name="Yang L."/>
        </authorList>
    </citation>
    <scope>NUCLEOTIDE SEQUENCE [LARGE SCALE GENOMIC DNA]</scope>
    <source>
        <strain evidence="1">JXDWG</strain>
        <tissue evidence="1">Leaf</tissue>
    </source>
</reference>
<dbReference type="EMBL" id="JBBNAG010000008">
    <property type="protein sequence ID" value="KAK9112110.1"/>
    <property type="molecule type" value="Genomic_DNA"/>
</dbReference>
<organism evidence="1 2">
    <name type="scientific">Stephania cephalantha</name>
    <dbReference type="NCBI Taxonomy" id="152367"/>
    <lineage>
        <taxon>Eukaryota</taxon>
        <taxon>Viridiplantae</taxon>
        <taxon>Streptophyta</taxon>
        <taxon>Embryophyta</taxon>
        <taxon>Tracheophyta</taxon>
        <taxon>Spermatophyta</taxon>
        <taxon>Magnoliopsida</taxon>
        <taxon>Ranunculales</taxon>
        <taxon>Menispermaceae</taxon>
        <taxon>Menispermoideae</taxon>
        <taxon>Cissampelideae</taxon>
        <taxon>Stephania</taxon>
    </lineage>
</organism>
<dbReference type="AlphaFoldDB" id="A0AAP0IBJ2"/>
<name>A0AAP0IBJ2_9MAGN</name>
<dbReference type="Proteomes" id="UP001419268">
    <property type="component" value="Unassembled WGS sequence"/>
</dbReference>
<sequence>MIPRCTYSPLPSVQIYLGYGHCTPISASVVASAPFNMHGPEFESKVHSTFKESERHSAFKSFRGLSRSPFTPLARLERVSYPQAEDGKATAKPDEES</sequence>
<protein>
    <submittedName>
        <fullName evidence="1">Uncharacterized protein</fullName>
    </submittedName>
</protein>
<evidence type="ECO:0000313" key="2">
    <source>
        <dbReference type="Proteomes" id="UP001419268"/>
    </source>
</evidence>
<keyword evidence="2" id="KW-1185">Reference proteome</keyword>